<protein>
    <submittedName>
        <fullName evidence="4">Clip domain-containing protein</fullName>
    </submittedName>
</protein>
<feature type="region of interest" description="Disordered" evidence="1">
    <location>
        <begin position="126"/>
        <end position="156"/>
    </location>
</feature>
<feature type="compositionally biased region" description="Low complexity" evidence="1">
    <location>
        <begin position="126"/>
        <end position="139"/>
    </location>
</feature>
<dbReference type="AlphaFoldDB" id="A0A0N4UZC4"/>
<evidence type="ECO:0000256" key="1">
    <source>
        <dbReference type="SAM" id="MobiDB-lite"/>
    </source>
</evidence>
<gene>
    <name evidence="2" type="ORF">EVEC_LOCUS2675</name>
</gene>
<reference evidence="2 3" key="2">
    <citation type="submission" date="2018-10" db="EMBL/GenBank/DDBJ databases">
        <authorList>
            <consortium name="Pathogen Informatics"/>
        </authorList>
    </citation>
    <scope>NUCLEOTIDE SEQUENCE [LARGE SCALE GENOMIC DNA]</scope>
</reference>
<evidence type="ECO:0000313" key="2">
    <source>
        <dbReference type="EMBL" id="VDD87532.1"/>
    </source>
</evidence>
<evidence type="ECO:0000313" key="4">
    <source>
        <dbReference type="WBParaSite" id="EVEC_0000296701-mRNA-1"/>
    </source>
</evidence>
<dbReference type="EMBL" id="UXUI01007429">
    <property type="protein sequence ID" value="VDD87532.1"/>
    <property type="molecule type" value="Genomic_DNA"/>
</dbReference>
<proteinExistence type="predicted"/>
<evidence type="ECO:0000313" key="3">
    <source>
        <dbReference type="Proteomes" id="UP000274131"/>
    </source>
</evidence>
<dbReference type="OrthoDB" id="5872669at2759"/>
<reference evidence="4" key="1">
    <citation type="submission" date="2017-02" db="UniProtKB">
        <authorList>
            <consortium name="WormBaseParasite"/>
        </authorList>
    </citation>
    <scope>IDENTIFICATION</scope>
</reference>
<keyword evidence="3" id="KW-1185">Reference proteome</keyword>
<sequence length="246" mass="27851">MKQLKIGCNKVYVHPISGDLQQCTQKLGYYNQTTCPGGTVCERFPILIPGFQDYCCWGAEPDENESLVMGSGISVCAGSTAEPIIPETNAGSVFNTVKPDDEEWIVETTPRPRTKRTKRPRRLRLTTTPETTTTPTTTTIRPVPQRRGPRCRNPDDSPLIDFGNRLRDCYYQLCPYGYRCEFALDIRRYICCGRERDVVLPPGLPPLPEPKPLVPIPFRPRPPPFSFNDGYQMYLTAKSGEFRITL</sequence>
<dbReference type="WBParaSite" id="EVEC_0000296701-mRNA-1">
    <property type="protein sequence ID" value="EVEC_0000296701-mRNA-1"/>
    <property type="gene ID" value="EVEC_0000296701"/>
</dbReference>
<accession>A0A0N4UZC4</accession>
<dbReference type="Proteomes" id="UP000274131">
    <property type="component" value="Unassembled WGS sequence"/>
</dbReference>
<name>A0A0N4UZC4_ENTVE</name>
<organism evidence="4">
    <name type="scientific">Enterobius vermicularis</name>
    <name type="common">Human pinworm</name>
    <dbReference type="NCBI Taxonomy" id="51028"/>
    <lineage>
        <taxon>Eukaryota</taxon>
        <taxon>Metazoa</taxon>
        <taxon>Ecdysozoa</taxon>
        <taxon>Nematoda</taxon>
        <taxon>Chromadorea</taxon>
        <taxon>Rhabditida</taxon>
        <taxon>Spirurina</taxon>
        <taxon>Oxyuridomorpha</taxon>
        <taxon>Oxyuroidea</taxon>
        <taxon>Oxyuridae</taxon>
        <taxon>Enterobius</taxon>
    </lineage>
</organism>